<dbReference type="PANTHER" id="PTHR31677:SF146">
    <property type="entry name" value="ETHYLENE-RESPONSIVE TRANSCRIPTION FACTOR ESR2"/>
    <property type="match status" value="1"/>
</dbReference>
<name>A0AAD3SZW9_NEPGR</name>
<dbReference type="InterPro" id="IPR001471">
    <property type="entry name" value="AP2/ERF_dom"/>
</dbReference>
<evidence type="ECO:0000256" key="6">
    <source>
        <dbReference type="ARBA" id="ARBA00023242"/>
    </source>
</evidence>
<feature type="domain" description="AP2/ERF" evidence="8">
    <location>
        <begin position="53"/>
        <end position="110"/>
    </location>
</feature>
<evidence type="ECO:0000256" key="3">
    <source>
        <dbReference type="ARBA" id="ARBA00023015"/>
    </source>
</evidence>
<dbReference type="PRINTS" id="PR00367">
    <property type="entry name" value="ETHRSPELEMNT"/>
</dbReference>
<evidence type="ECO:0000313" key="9">
    <source>
        <dbReference type="EMBL" id="GMH20750.1"/>
    </source>
</evidence>
<dbReference type="FunFam" id="3.30.730.10:FF:000001">
    <property type="entry name" value="Ethylene-responsive transcription factor 2"/>
    <property type="match status" value="1"/>
</dbReference>
<dbReference type="Pfam" id="PF00847">
    <property type="entry name" value="AP2"/>
    <property type="match status" value="1"/>
</dbReference>
<keyword evidence="2" id="KW-0936">Ethylene signaling pathway</keyword>
<evidence type="ECO:0000313" key="10">
    <source>
        <dbReference type="Proteomes" id="UP001279734"/>
    </source>
</evidence>
<feature type="region of interest" description="Disordered" evidence="7">
    <location>
        <begin position="1"/>
        <end position="50"/>
    </location>
</feature>
<reference evidence="9" key="1">
    <citation type="submission" date="2023-05" db="EMBL/GenBank/DDBJ databases">
        <title>Nepenthes gracilis genome sequencing.</title>
        <authorList>
            <person name="Fukushima K."/>
        </authorList>
    </citation>
    <scope>NUCLEOTIDE SEQUENCE</scope>
    <source>
        <strain evidence="9">SING2019-196</strain>
    </source>
</reference>
<dbReference type="CDD" id="cd00018">
    <property type="entry name" value="AP2"/>
    <property type="match status" value="1"/>
</dbReference>
<dbReference type="GO" id="GO:0003700">
    <property type="term" value="F:DNA-binding transcription factor activity"/>
    <property type="evidence" value="ECO:0007669"/>
    <property type="project" value="InterPro"/>
</dbReference>
<keyword evidence="10" id="KW-1185">Reference proteome</keyword>
<dbReference type="GO" id="GO:0003677">
    <property type="term" value="F:DNA binding"/>
    <property type="evidence" value="ECO:0007669"/>
    <property type="project" value="UniProtKB-KW"/>
</dbReference>
<evidence type="ECO:0000256" key="2">
    <source>
        <dbReference type="ARBA" id="ARBA00022745"/>
    </source>
</evidence>
<evidence type="ECO:0000256" key="1">
    <source>
        <dbReference type="ARBA" id="ARBA00004123"/>
    </source>
</evidence>
<dbReference type="InterPro" id="IPR036955">
    <property type="entry name" value="AP2/ERF_dom_sf"/>
</dbReference>
<dbReference type="Proteomes" id="UP001279734">
    <property type="component" value="Unassembled WGS sequence"/>
</dbReference>
<dbReference type="AlphaFoldDB" id="A0AAD3SZW9"/>
<dbReference type="SMART" id="SM00380">
    <property type="entry name" value="AP2"/>
    <property type="match status" value="1"/>
</dbReference>
<keyword evidence="4" id="KW-0238">DNA-binding</keyword>
<comment type="subcellular location">
    <subcellularLocation>
        <location evidence="1">Nucleus</location>
    </subcellularLocation>
</comment>
<evidence type="ECO:0000256" key="7">
    <source>
        <dbReference type="SAM" id="MobiDB-lite"/>
    </source>
</evidence>
<dbReference type="SUPFAM" id="SSF54171">
    <property type="entry name" value="DNA-binding domain"/>
    <property type="match status" value="1"/>
</dbReference>
<protein>
    <recommendedName>
        <fullName evidence="8">AP2/ERF domain-containing protein</fullName>
    </recommendedName>
</protein>
<dbReference type="PROSITE" id="PS51032">
    <property type="entry name" value="AP2_ERF"/>
    <property type="match status" value="1"/>
</dbReference>
<dbReference type="GO" id="GO:0005634">
    <property type="term" value="C:nucleus"/>
    <property type="evidence" value="ECO:0007669"/>
    <property type="project" value="UniProtKB-SubCell"/>
</dbReference>
<keyword evidence="5" id="KW-0804">Transcription</keyword>
<sequence length="417" mass="45746">MEEAMRRLNEIPQIPEEERKDLQKKSSSLTGTKKALKDNTNAANGGAGGTAMRYRGVRRRPWGRYAAEIRDPLSKERRWLGTFDTAEEAACAYDCAARAMRGLKARTNFVYPSSPTHPAPDHLYPPFSLRKQSQSSVGNRTFKVPPANWPAFSISNLSHDFSSCGSFSPCNSSAAAAAKMNMLLLRDFFATNSCINSMPTSVSSSPSFYDQIPYMKGSSSSSSPSSNSFSNSYMDCSFNHNASSKNLISPSEARKSRSIETISESNFHGASFDYPVVNANRSFSCAGRVGSSGTTNSSPEEYMELFPSEPSDSGLLEEIIRKFLPKSDSNNPSKTPNEARRGIEKGHFDQYLGTHNPPLTLPQNGVCGAEYPQTMSSCSHDMGEGNYQQDRSSTLDDIFQYSDLSNVFATASKFQST</sequence>
<dbReference type="GO" id="GO:0009873">
    <property type="term" value="P:ethylene-activated signaling pathway"/>
    <property type="evidence" value="ECO:0007669"/>
    <property type="project" value="UniProtKB-KW"/>
</dbReference>
<proteinExistence type="predicted"/>
<dbReference type="Gene3D" id="3.30.730.10">
    <property type="entry name" value="AP2/ERF domain"/>
    <property type="match status" value="1"/>
</dbReference>
<evidence type="ECO:0000256" key="4">
    <source>
        <dbReference type="ARBA" id="ARBA00023125"/>
    </source>
</evidence>
<gene>
    <name evidence="9" type="ORF">Nepgr_022592</name>
</gene>
<feature type="compositionally biased region" description="Low complexity" evidence="7">
    <location>
        <begin position="39"/>
        <end position="50"/>
    </location>
</feature>
<dbReference type="InterPro" id="IPR016177">
    <property type="entry name" value="DNA-bd_dom_sf"/>
</dbReference>
<comment type="caution">
    <text evidence="9">The sequence shown here is derived from an EMBL/GenBank/DDBJ whole genome shotgun (WGS) entry which is preliminary data.</text>
</comment>
<accession>A0AAD3SZW9</accession>
<keyword evidence="6" id="KW-0539">Nucleus</keyword>
<dbReference type="EMBL" id="BSYO01000022">
    <property type="protein sequence ID" value="GMH20750.1"/>
    <property type="molecule type" value="Genomic_DNA"/>
</dbReference>
<evidence type="ECO:0000256" key="5">
    <source>
        <dbReference type="ARBA" id="ARBA00023163"/>
    </source>
</evidence>
<evidence type="ECO:0000259" key="8">
    <source>
        <dbReference type="PROSITE" id="PS51032"/>
    </source>
</evidence>
<organism evidence="9 10">
    <name type="scientific">Nepenthes gracilis</name>
    <name type="common">Slender pitcher plant</name>
    <dbReference type="NCBI Taxonomy" id="150966"/>
    <lineage>
        <taxon>Eukaryota</taxon>
        <taxon>Viridiplantae</taxon>
        <taxon>Streptophyta</taxon>
        <taxon>Embryophyta</taxon>
        <taxon>Tracheophyta</taxon>
        <taxon>Spermatophyta</taxon>
        <taxon>Magnoliopsida</taxon>
        <taxon>eudicotyledons</taxon>
        <taxon>Gunneridae</taxon>
        <taxon>Pentapetalae</taxon>
        <taxon>Caryophyllales</taxon>
        <taxon>Nepenthaceae</taxon>
        <taxon>Nepenthes</taxon>
    </lineage>
</organism>
<dbReference type="PANTHER" id="PTHR31677">
    <property type="entry name" value="AP2 DOMAIN CLASS TRANSCRIPTION FACTOR"/>
    <property type="match status" value="1"/>
</dbReference>
<keyword evidence="3" id="KW-0805">Transcription regulation</keyword>